<evidence type="ECO:0000259" key="2">
    <source>
        <dbReference type="Pfam" id="PF14207"/>
    </source>
</evidence>
<comment type="caution">
    <text evidence="3">The sequence shown here is derived from an EMBL/GenBank/DDBJ whole genome shotgun (WGS) entry which is preliminary data.</text>
</comment>
<organism evidence="3 4">
    <name type="scientific">Capnocytophaga bilenii</name>
    <dbReference type="NCBI Taxonomy" id="2819369"/>
    <lineage>
        <taxon>Bacteria</taxon>
        <taxon>Pseudomonadati</taxon>
        <taxon>Bacteroidota</taxon>
        <taxon>Flavobacteriia</taxon>
        <taxon>Flavobacteriales</taxon>
        <taxon>Flavobacteriaceae</taxon>
        <taxon>Capnocytophaga</taxon>
    </lineage>
</organism>
<evidence type="ECO:0000313" key="3">
    <source>
        <dbReference type="EMBL" id="MBO1883123.1"/>
    </source>
</evidence>
<evidence type="ECO:0000256" key="1">
    <source>
        <dbReference type="SAM" id="Coils"/>
    </source>
</evidence>
<proteinExistence type="predicted"/>
<feature type="domain" description="DpnD/PcfM-like C-terminal" evidence="2">
    <location>
        <begin position="5"/>
        <end position="43"/>
    </location>
</feature>
<reference evidence="3 4" key="1">
    <citation type="submission" date="2021-03" db="EMBL/GenBank/DDBJ databases">
        <title>Isolation and description of Capnocytophaga bilenii sp. nov., a novel Capnocytophaga species, isolated from a gingivitis subject.</title>
        <authorList>
            <person name="Antezack A."/>
            <person name="Monnet-Corti V."/>
            <person name="La Scola B."/>
        </authorList>
    </citation>
    <scope>NUCLEOTIDE SEQUENCE [LARGE SCALE GENOMIC DNA]</scope>
    <source>
        <strain evidence="3 4">Marseille-Q4570</strain>
    </source>
</reference>
<keyword evidence="1" id="KW-0175">Coiled coil</keyword>
<evidence type="ECO:0000313" key="4">
    <source>
        <dbReference type="Proteomes" id="UP000681610"/>
    </source>
</evidence>
<gene>
    <name evidence="3" type="ORF">J4N46_01450</name>
</gene>
<dbReference type="Pfam" id="PF14207">
    <property type="entry name" value="DpnD-PcfM"/>
    <property type="match status" value="1"/>
</dbReference>
<feature type="coiled-coil region" evidence="1">
    <location>
        <begin position="13"/>
        <end position="40"/>
    </location>
</feature>
<dbReference type="EMBL" id="JAGDYP010000001">
    <property type="protein sequence ID" value="MBO1883123.1"/>
    <property type="molecule type" value="Genomic_DNA"/>
</dbReference>
<protein>
    <submittedName>
        <fullName evidence="3">DpnD/PcfM family protein</fullName>
    </submittedName>
</protein>
<name>A0ABS3PUX3_9FLAO</name>
<dbReference type="Proteomes" id="UP000681610">
    <property type="component" value="Unassembled WGS sequence"/>
</dbReference>
<sequence length="101" mass="12225">METFKIEIQELLSETIEIQAENIEEAIEKVNQMYRKEEIVLDYSNLVDKKIIPQTLMNEKEILIKEIIEYLYIEEKKHFEELEEPDNHIFSKIKKLKNLID</sequence>
<keyword evidence="4" id="KW-1185">Reference proteome</keyword>
<dbReference type="InterPro" id="IPR025575">
    <property type="entry name" value="DpnD/PcfM_C"/>
</dbReference>
<dbReference type="RefSeq" id="WP_208057712.1">
    <property type="nucleotide sequence ID" value="NZ_JAGDYP010000001.1"/>
</dbReference>
<accession>A0ABS3PUX3</accession>